<dbReference type="Proteomes" id="UP000583944">
    <property type="component" value="Unassembled WGS sequence"/>
</dbReference>
<accession>A0A7J6XZP7</accession>
<organism evidence="1 2">
    <name type="scientific">Trypanosoma cruzi</name>
    <dbReference type="NCBI Taxonomy" id="5693"/>
    <lineage>
        <taxon>Eukaryota</taxon>
        <taxon>Discoba</taxon>
        <taxon>Euglenozoa</taxon>
        <taxon>Kinetoplastea</taxon>
        <taxon>Metakinetoplastina</taxon>
        <taxon>Trypanosomatida</taxon>
        <taxon>Trypanosomatidae</taxon>
        <taxon>Trypanosoma</taxon>
        <taxon>Schizotrypanum</taxon>
    </lineage>
</organism>
<dbReference type="AlphaFoldDB" id="A0A7J6XZP7"/>
<reference evidence="1 2" key="1">
    <citation type="journal article" date="2019" name="Genome Biol. Evol.">
        <title>Nanopore Sequencing Significantly Improves Genome Assembly of the Protozoan Parasite Trypanosoma cruzi.</title>
        <authorList>
            <person name="Diaz-Viraque F."/>
            <person name="Pita S."/>
            <person name="Greif G."/>
            <person name="de Souza R.C.M."/>
            <person name="Iraola G."/>
            <person name="Robello C."/>
        </authorList>
    </citation>
    <scope>NUCLEOTIDE SEQUENCE [LARGE SCALE GENOMIC DNA]</scope>
    <source>
        <strain evidence="1 2">Berenice</strain>
    </source>
</reference>
<evidence type="ECO:0000313" key="1">
    <source>
        <dbReference type="EMBL" id="KAF5219813.1"/>
    </source>
</evidence>
<sequence length="211" mass="24040">MVITEAHWESQWNMNDMWTRGFERLKKTSLLFYFLQEYLMGNKYQCFFDLADILWFAAAGAEVQSRVSAVLFFLHFPCTSAVCFRVYSHVFPSFVVSFFAYMQAHAHDAQNIALSMDDRQSFLCWFSSAAFFCGHEEERDTGRGARCGSLSFCLQRTACSTIALICSTARHIDAARGERLLFSAVGARDCASAVELAFLRVCVSSVDVRWR</sequence>
<comment type="caution">
    <text evidence="1">The sequence shown here is derived from an EMBL/GenBank/DDBJ whole genome shotgun (WGS) entry which is preliminary data.</text>
</comment>
<gene>
    <name evidence="1" type="ORF">ECC02_007242</name>
</gene>
<name>A0A7J6XZP7_TRYCR</name>
<evidence type="ECO:0000313" key="2">
    <source>
        <dbReference type="Proteomes" id="UP000583944"/>
    </source>
</evidence>
<dbReference type="VEuPathDB" id="TriTrypDB:ECC02_007242"/>
<proteinExistence type="predicted"/>
<protein>
    <submittedName>
        <fullName evidence="1">Uncharacterized protein</fullName>
    </submittedName>
</protein>
<dbReference type="EMBL" id="JABDHM010000063">
    <property type="protein sequence ID" value="KAF5219813.1"/>
    <property type="molecule type" value="Genomic_DNA"/>
</dbReference>